<proteinExistence type="predicted"/>
<accession>A0A2X0NF90</accession>
<sequence length="82" mass="8779">MPHYPVAAVARSTNQQLTGAAAIQAGLSEVCSNRLIVSGLSATSATSAKGTLDKYLLHNFWRTPFEATQVQDLVGPCKPRQH</sequence>
<gene>
    <name evidence="1" type="primary">BQ5605_C025g10060</name>
    <name evidence="1" type="ORF">BQ5605_C025G10060</name>
</gene>
<dbReference type="Proteomes" id="UP000249464">
    <property type="component" value="Unassembled WGS sequence"/>
</dbReference>
<name>A0A2X0NF90_9BASI</name>
<organism evidence="1 2">
    <name type="scientific">Microbotryum silenes-dioicae</name>
    <dbReference type="NCBI Taxonomy" id="796604"/>
    <lineage>
        <taxon>Eukaryota</taxon>
        <taxon>Fungi</taxon>
        <taxon>Dikarya</taxon>
        <taxon>Basidiomycota</taxon>
        <taxon>Pucciniomycotina</taxon>
        <taxon>Microbotryomycetes</taxon>
        <taxon>Microbotryales</taxon>
        <taxon>Microbotryaceae</taxon>
        <taxon>Microbotryum</taxon>
    </lineage>
</organism>
<evidence type="ECO:0000313" key="1">
    <source>
        <dbReference type="EMBL" id="SGZ27120.1"/>
    </source>
</evidence>
<dbReference type="AlphaFoldDB" id="A0A2X0NF90"/>
<evidence type="ECO:0000313" key="2">
    <source>
        <dbReference type="Proteomes" id="UP000249464"/>
    </source>
</evidence>
<reference evidence="1 2" key="1">
    <citation type="submission" date="2016-11" db="EMBL/GenBank/DDBJ databases">
        <authorList>
            <person name="Jaros S."/>
            <person name="Januszkiewicz K."/>
            <person name="Wedrychowicz H."/>
        </authorList>
    </citation>
    <scope>NUCLEOTIDE SEQUENCE [LARGE SCALE GENOMIC DNA]</scope>
</reference>
<protein>
    <submittedName>
        <fullName evidence="1">BQ5605_C025g10060 protein</fullName>
    </submittedName>
</protein>
<keyword evidence="2" id="KW-1185">Reference proteome</keyword>
<dbReference type="EMBL" id="FQNC01000087">
    <property type="protein sequence ID" value="SGZ27120.1"/>
    <property type="molecule type" value="Genomic_DNA"/>
</dbReference>